<comment type="caution">
    <text evidence="5">The sequence shown here is derived from an EMBL/GenBank/DDBJ whole genome shotgun (WGS) entry which is preliminary data.</text>
</comment>
<dbReference type="AlphaFoldDB" id="A0A6M1SVH8"/>
<evidence type="ECO:0000313" key="6">
    <source>
        <dbReference type="Proteomes" id="UP000474802"/>
    </source>
</evidence>
<dbReference type="EMBL" id="JAALFG010000006">
    <property type="protein sequence ID" value="NGP19402.1"/>
    <property type="molecule type" value="Genomic_DNA"/>
</dbReference>
<evidence type="ECO:0000256" key="3">
    <source>
        <dbReference type="ARBA" id="ARBA00023163"/>
    </source>
</evidence>
<organism evidence="5 6">
    <name type="scientific">Devosia aurantiaca</name>
    <dbReference type="NCBI Taxonomy" id="2714858"/>
    <lineage>
        <taxon>Bacteria</taxon>
        <taxon>Pseudomonadati</taxon>
        <taxon>Pseudomonadota</taxon>
        <taxon>Alphaproteobacteria</taxon>
        <taxon>Hyphomicrobiales</taxon>
        <taxon>Devosiaceae</taxon>
        <taxon>Devosia</taxon>
    </lineage>
</organism>
<dbReference type="SUPFAM" id="SSF46894">
    <property type="entry name" value="C-terminal effector domain of the bipartite response regulators"/>
    <property type="match status" value="1"/>
</dbReference>
<keyword evidence="6" id="KW-1185">Reference proteome</keyword>
<reference evidence="5 6" key="1">
    <citation type="submission" date="2020-02" db="EMBL/GenBank/DDBJ databases">
        <authorList>
            <person name="Khan S.A."/>
            <person name="Jeon C.O."/>
            <person name="Chun B.H."/>
        </authorList>
    </citation>
    <scope>NUCLEOTIDE SEQUENCE [LARGE SCALE GENOMIC DNA]</scope>
    <source>
        <strain evidence="5 6">H239</strain>
    </source>
</reference>
<keyword evidence="1" id="KW-0805">Transcription regulation</keyword>
<keyword evidence="2" id="KW-0238">DNA-binding</keyword>
<dbReference type="InterPro" id="IPR036388">
    <property type="entry name" value="WH-like_DNA-bd_sf"/>
</dbReference>
<feature type="domain" description="HTH luxR-type" evidence="4">
    <location>
        <begin position="78"/>
        <end position="143"/>
    </location>
</feature>
<evidence type="ECO:0000256" key="2">
    <source>
        <dbReference type="ARBA" id="ARBA00023125"/>
    </source>
</evidence>
<dbReference type="SMART" id="SM00421">
    <property type="entry name" value="HTH_LUXR"/>
    <property type="match status" value="1"/>
</dbReference>
<proteinExistence type="predicted"/>
<name>A0A6M1SVH8_9HYPH</name>
<dbReference type="PANTHER" id="PTHR44688:SF16">
    <property type="entry name" value="DNA-BINDING TRANSCRIPTIONAL ACTIVATOR DEVR_DOSR"/>
    <property type="match status" value="1"/>
</dbReference>
<evidence type="ECO:0000256" key="1">
    <source>
        <dbReference type="ARBA" id="ARBA00023015"/>
    </source>
</evidence>
<dbReference type="InterPro" id="IPR016032">
    <property type="entry name" value="Sig_transdc_resp-reg_C-effctor"/>
</dbReference>
<dbReference type="PANTHER" id="PTHR44688">
    <property type="entry name" value="DNA-BINDING TRANSCRIPTIONAL ACTIVATOR DEVR_DOSR"/>
    <property type="match status" value="1"/>
</dbReference>
<reference evidence="5 6" key="2">
    <citation type="submission" date="2020-03" db="EMBL/GenBank/DDBJ databases">
        <title>Devosia chinhatensis sp. nov., isolated from a hexachlorocyclohexane (HCH) dump site in India.</title>
        <authorList>
            <person name="Kumar M."/>
            <person name="Lal R."/>
        </authorList>
    </citation>
    <scope>NUCLEOTIDE SEQUENCE [LARGE SCALE GENOMIC DNA]</scope>
    <source>
        <strain evidence="5 6">H239</strain>
    </source>
</reference>
<dbReference type="PRINTS" id="PR00038">
    <property type="entry name" value="HTHLUXR"/>
</dbReference>
<gene>
    <name evidence="5" type="ORF">G5575_18750</name>
</gene>
<dbReference type="PROSITE" id="PS00622">
    <property type="entry name" value="HTH_LUXR_1"/>
    <property type="match status" value="1"/>
</dbReference>
<dbReference type="PROSITE" id="PS50043">
    <property type="entry name" value="HTH_LUXR_2"/>
    <property type="match status" value="1"/>
</dbReference>
<dbReference type="Gene3D" id="1.10.10.10">
    <property type="entry name" value="Winged helix-like DNA-binding domain superfamily/Winged helix DNA-binding domain"/>
    <property type="match status" value="1"/>
</dbReference>
<dbReference type="Pfam" id="PF00196">
    <property type="entry name" value="GerE"/>
    <property type="match status" value="1"/>
</dbReference>
<dbReference type="GO" id="GO:0003677">
    <property type="term" value="F:DNA binding"/>
    <property type="evidence" value="ECO:0007669"/>
    <property type="project" value="UniProtKB-KW"/>
</dbReference>
<sequence length="145" mass="16166">MAACNPSGRCRQRPPGFFTANDTQQAYGIAYRLVRPDGHYTLAWAVGLPKFSDTGVFQGYFGTTFPIEHDQLRALTHRGPNYRELSDRERDVLRHLAEGKSSEEVAEAMGITRRTVESHVANAGTKLGGLNRVHTVVRALRLNEI</sequence>
<dbReference type="Proteomes" id="UP000474802">
    <property type="component" value="Unassembled WGS sequence"/>
</dbReference>
<keyword evidence="3" id="KW-0804">Transcription</keyword>
<evidence type="ECO:0000313" key="5">
    <source>
        <dbReference type="EMBL" id="NGP19402.1"/>
    </source>
</evidence>
<dbReference type="CDD" id="cd06170">
    <property type="entry name" value="LuxR_C_like"/>
    <property type="match status" value="1"/>
</dbReference>
<dbReference type="InterPro" id="IPR000792">
    <property type="entry name" value="Tscrpt_reg_LuxR_C"/>
</dbReference>
<dbReference type="GO" id="GO:0006355">
    <property type="term" value="P:regulation of DNA-templated transcription"/>
    <property type="evidence" value="ECO:0007669"/>
    <property type="project" value="InterPro"/>
</dbReference>
<protein>
    <submittedName>
        <fullName evidence="5">Helix-turn-helix transcriptional regulator</fullName>
    </submittedName>
</protein>
<accession>A0A6M1SVH8</accession>
<evidence type="ECO:0000259" key="4">
    <source>
        <dbReference type="PROSITE" id="PS50043"/>
    </source>
</evidence>